<dbReference type="SUPFAM" id="SSF51735">
    <property type="entry name" value="NAD(P)-binding Rossmann-fold domains"/>
    <property type="match status" value="1"/>
</dbReference>
<dbReference type="Pfam" id="PF00106">
    <property type="entry name" value="adh_short"/>
    <property type="match status" value="1"/>
</dbReference>
<dbReference type="PRINTS" id="PR00080">
    <property type="entry name" value="SDRFAMILY"/>
</dbReference>
<dbReference type="Proteomes" id="UP001597251">
    <property type="component" value="Unassembled WGS sequence"/>
</dbReference>
<accession>A0ABW4BQI5</accession>
<evidence type="ECO:0000256" key="2">
    <source>
        <dbReference type="ARBA" id="ARBA00023002"/>
    </source>
</evidence>
<dbReference type="InterPro" id="IPR036291">
    <property type="entry name" value="NAD(P)-bd_dom_sf"/>
</dbReference>
<gene>
    <name evidence="4" type="ORF">ACFQ42_01570</name>
</gene>
<dbReference type="PRINTS" id="PR00081">
    <property type="entry name" value="GDHRDH"/>
</dbReference>
<organism evidence="4 5">
    <name type="scientific">Companilactobacillus keshanensis</name>
    <dbReference type="NCBI Taxonomy" id="2486003"/>
    <lineage>
        <taxon>Bacteria</taxon>
        <taxon>Bacillati</taxon>
        <taxon>Bacillota</taxon>
        <taxon>Bacilli</taxon>
        <taxon>Lactobacillales</taxon>
        <taxon>Lactobacillaceae</taxon>
        <taxon>Companilactobacillus</taxon>
    </lineage>
</organism>
<comment type="similarity">
    <text evidence="1 3">Belongs to the short-chain dehydrogenases/reductases (SDR) family.</text>
</comment>
<dbReference type="RefSeq" id="WP_125675080.1">
    <property type="nucleotide sequence ID" value="NZ_JBHTOI010000004.1"/>
</dbReference>
<dbReference type="InterPro" id="IPR002347">
    <property type="entry name" value="SDR_fam"/>
</dbReference>
<dbReference type="EC" id="1.1.-.-" evidence="4"/>
<keyword evidence="5" id="KW-1185">Reference proteome</keyword>
<dbReference type="Gene3D" id="3.40.50.720">
    <property type="entry name" value="NAD(P)-binding Rossmann-like Domain"/>
    <property type="match status" value="1"/>
</dbReference>
<dbReference type="PANTHER" id="PTHR43976">
    <property type="entry name" value="SHORT CHAIN DEHYDROGENASE"/>
    <property type="match status" value="1"/>
</dbReference>
<name>A0ABW4BQI5_9LACO</name>
<evidence type="ECO:0000256" key="3">
    <source>
        <dbReference type="RuleBase" id="RU000363"/>
    </source>
</evidence>
<proteinExistence type="inferred from homology"/>
<dbReference type="PANTHER" id="PTHR43976:SF16">
    <property type="entry name" value="SHORT-CHAIN DEHYDROGENASE_REDUCTASE FAMILY PROTEIN"/>
    <property type="match status" value="1"/>
</dbReference>
<protein>
    <submittedName>
        <fullName evidence="4">SDR family oxidoreductase</fullName>
        <ecNumber evidence="4">1.1.-.-</ecNumber>
    </submittedName>
</protein>
<evidence type="ECO:0000313" key="4">
    <source>
        <dbReference type="EMBL" id="MFD1417447.1"/>
    </source>
</evidence>
<reference evidence="5" key="1">
    <citation type="journal article" date="2019" name="Int. J. Syst. Evol. Microbiol.">
        <title>The Global Catalogue of Microorganisms (GCM) 10K type strain sequencing project: providing services to taxonomists for standard genome sequencing and annotation.</title>
        <authorList>
            <consortium name="The Broad Institute Genomics Platform"/>
            <consortium name="The Broad Institute Genome Sequencing Center for Infectious Disease"/>
            <person name="Wu L."/>
            <person name="Ma J."/>
        </authorList>
    </citation>
    <scope>NUCLEOTIDE SEQUENCE [LARGE SCALE GENOMIC DNA]</scope>
    <source>
        <strain evidence="5">CCM 8936</strain>
    </source>
</reference>
<dbReference type="GO" id="GO:0016491">
    <property type="term" value="F:oxidoreductase activity"/>
    <property type="evidence" value="ECO:0007669"/>
    <property type="project" value="UniProtKB-KW"/>
</dbReference>
<dbReference type="InterPro" id="IPR051911">
    <property type="entry name" value="SDR_oxidoreductase"/>
</dbReference>
<dbReference type="CDD" id="cd05374">
    <property type="entry name" value="17beta-HSD-like_SDR_c"/>
    <property type="match status" value="1"/>
</dbReference>
<keyword evidence="2 4" id="KW-0560">Oxidoreductase</keyword>
<dbReference type="EMBL" id="JBHTOI010000004">
    <property type="protein sequence ID" value="MFD1417447.1"/>
    <property type="molecule type" value="Genomic_DNA"/>
</dbReference>
<evidence type="ECO:0000256" key="1">
    <source>
        <dbReference type="ARBA" id="ARBA00006484"/>
    </source>
</evidence>
<comment type="caution">
    <text evidence="4">The sequence shown here is derived from an EMBL/GenBank/DDBJ whole genome shotgun (WGS) entry which is preliminary data.</text>
</comment>
<evidence type="ECO:0000313" key="5">
    <source>
        <dbReference type="Proteomes" id="UP001597251"/>
    </source>
</evidence>
<sequence>MKKIVVITGASSGMGRAAVNLFASRGWEVFGGARHVERIPSGEKIHALKLDLTDSESIKHFVNDVLKKQEYISVLINAAGYGEYGAVEEVSIENVKRQFSTNFFGVVELTQLILPIMRKQNLGRIVNVSSAMGDSFLPTGGYYSAVKSALQKWSDTLNAEVSHFGINVVVVQPGATKSGFGESLKRSIENNSKENSPYNKMIANVEKMSMNYNFNATSEDLAEVFYKASTDIHPNMRYYNTLMDHLTVYFTRNHPQIMKLVVNRMAENFYK</sequence>